<gene>
    <name evidence="3" type="ORF">brsh051_23840</name>
</gene>
<evidence type="ECO:0000256" key="1">
    <source>
        <dbReference type="ARBA" id="ARBA00023125"/>
    </source>
</evidence>
<accession>A0AAN0MHT2</accession>
<evidence type="ECO:0000313" key="4">
    <source>
        <dbReference type="Proteomes" id="UP001431656"/>
    </source>
</evidence>
<dbReference type="Proteomes" id="UP001431656">
    <property type="component" value="Chromosome"/>
</dbReference>
<evidence type="ECO:0000259" key="2">
    <source>
        <dbReference type="Pfam" id="PF02311"/>
    </source>
</evidence>
<keyword evidence="4" id="KW-1185">Reference proteome</keyword>
<sequence>MLILPNQTLFVRGCPTDGGCVSHADERKWGMERIFPDSGGTVRERAPGPIDVEAAVFDHVVEPVAYTCLKFMLFRQGACLVHSRHGRVHARPGTLVIVCGGTLCGGIPETSVTVSTAYVSLDYLLDQLTWRLHGMLLDRHEAEQIAARAFRHNMWDIALAPEVASKMAVLLDRVEQIQKAGGGFYAIESRFVALLDLLLPLLPYTDIPDGPVRSLAGNGVGGRFPPLRREIVDVGEVVQADLARKWSLADLAGR</sequence>
<dbReference type="GO" id="GO:0003677">
    <property type="term" value="F:DNA binding"/>
    <property type="evidence" value="ECO:0007669"/>
    <property type="project" value="UniProtKB-KW"/>
</dbReference>
<organism evidence="3 4">
    <name type="scientific">Brooklawnia propionicigenes</name>
    <dbReference type="NCBI Taxonomy" id="3041175"/>
    <lineage>
        <taxon>Bacteria</taxon>
        <taxon>Bacillati</taxon>
        <taxon>Actinomycetota</taxon>
        <taxon>Actinomycetes</taxon>
        <taxon>Propionibacteriales</taxon>
        <taxon>Propionibacteriaceae</taxon>
        <taxon>Brooklawnia</taxon>
    </lineage>
</organism>
<reference evidence="3" key="1">
    <citation type="journal article" date="2024" name="Int. J. Syst. Evol. Microbiol.">
        <title>Brooklawnia propionicigenes sp. nov., a facultatively anaerobic, propionate-producing bacterium isolated from a methanogenic reactor treating waste from cattle farms.</title>
        <authorList>
            <person name="Akita Y."/>
            <person name="Ueki A."/>
            <person name="Tonouchi A."/>
            <person name="Sugawara Y."/>
            <person name="Honma S."/>
            <person name="Kaku N."/>
            <person name="Ueki K."/>
        </authorList>
    </citation>
    <scope>NUCLEOTIDE SEQUENCE</scope>
    <source>
        <strain evidence="3">SH051</strain>
    </source>
</reference>
<evidence type="ECO:0000313" key="3">
    <source>
        <dbReference type="EMBL" id="BEH03103.1"/>
    </source>
</evidence>
<proteinExistence type="predicted"/>
<dbReference type="KEGG" id="broo:brsh051_23840"/>
<protein>
    <recommendedName>
        <fullName evidence="2">AraC-type arabinose-binding/dimerisation domain-containing protein</fullName>
    </recommendedName>
</protein>
<dbReference type="EMBL" id="AP028056">
    <property type="protein sequence ID" value="BEH03103.1"/>
    <property type="molecule type" value="Genomic_DNA"/>
</dbReference>
<dbReference type="AlphaFoldDB" id="A0AAN0MHT2"/>
<dbReference type="GO" id="GO:0006355">
    <property type="term" value="P:regulation of DNA-templated transcription"/>
    <property type="evidence" value="ECO:0007669"/>
    <property type="project" value="InterPro"/>
</dbReference>
<keyword evidence="1" id="KW-0238">DNA-binding</keyword>
<name>A0AAN0MHT2_9ACTN</name>
<dbReference type="InterPro" id="IPR003313">
    <property type="entry name" value="AraC-bd"/>
</dbReference>
<feature type="domain" description="AraC-type arabinose-binding/dimerisation" evidence="2">
    <location>
        <begin position="72"/>
        <end position="127"/>
    </location>
</feature>
<dbReference type="Pfam" id="PF02311">
    <property type="entry name" value="AraC_binding"/>
    <property type="match status" value="1"/>
</dbReference>